<feature type="domain" description="Kinesin motor" evidence="3">
    <location>
        <begin position="1"/>
        <end position="41"/>
    </location>
</feature>
<dbReference type="Gene3D" id="1.20.58.1980">
    <property type="match status" value="1"/>
</dbReference>
<evidence type="ECO:0000313" key="5">
    <source>
        <dbReference type="Proteomes" id="UP000002630"/>
    </source>
</evidence>
<dbReference type="GO" id="GO:0007018">
    <property type="term" value="P:microtubule-based movement"/>
    <property type="evidence" value="ECO:0007669"/>
    <property type="project" value="InterPro"/>
</dbReference>
<gene>
    <name evidence="4" type="ORF">Esi_0280_0042</name>
</gene>
<protein>
    <recommendedName>
        <fullName evidence="3">Kinesin motor domain-containing protein</fullName>
    </recommendedName>
</protein>
<sequence>MMAHFLGGNSKTVLVATVSAGVPKAGETLSTLKPNTKRKYIHDKLAVRWGRHGTVAKEKKQGVVTATVAGAGGGGGRDGTDSSRNQGLENPAVAAAAAASGETASGTAAASELNAAAAG</sequence>
<evidence type="ECO:0000259" key="3">
    <source>
        <dbReference type="PROSITE" id="PS50067"/>
    </source>
</evidence>
<dbReference type="EMBL" id="FN649752">
    <property type="protein sequence ID" value="CBJ31780.1"/>
    <property type="molecule type" value="Genomic_DNA"/>
</dbReference>
<dbReference type="OrthoDB" id="6370026at2759"/>
<accession>D7FUX4</accession>
<reference evidence="4 5" key="1">
    <citation type="journal article" date="2010" name="Nature">
        <title>The Ectocarpus genome and the independent evolution of multicellularity in brown algae.</title>
        <authorList>
            <person name="Cock J.M."/>
            <person name="Sterck L."/>
            <person name="Rouze P."/>
            <person name="Scornet D."/>
            <person name="Allen A.E."/>
            <person name="Amoutzias G."/>
            <person name="Anthouard V."/>
            <person name="Artiguenave F."/>
            <person name="Aury J.M."/>
            <person name="Badger J.H."/>
            <person name="Beszteri B."/>
            <person name="Billiau K."/>
            <person name="Bonnet E."/>
            <person name="Bothwell J.H."/>
            <person name="Bowler C."/>
            <person name="Boyen C."/>
            <person name="Brownlee C."/>
            <person name="Carrano C.J."/>
            <person name="Charrier B."/>
            <person name="Cho G.Y."/>
            <person name="Coelho S.M."/>
            <person name="Collen J."/>
            <person name="Corre E."/>
            <person name="Da Silva C."/>
            <person name="Delage L."/>
            <person name="Delaroque N."/>
            <person name="Dittami S.M."/>
            <person name="Doulbeau S."/>
            <person name="Elias M."/>
            <person name="Farnham G."/>
            <person name="Gachon C.M."/>
            <person name="Gschloessl B."/>
            <person name="Heesch S."/>
            <person name="Jabbari K."/>
            <person name="Jubin C."/>
            <person name="Kawai H."/>
            <person name="Kimura K."/>
            <person name="Kloareg B."/>
            <person name="Kupper F.C."/>
            <person name="Lang D."/>
            <person name="Le Bail A."/>
            <person name="Leblanc C."/>
            <person name="Lerouge P."/>
            <person name="Lohr M."/>
            <person name="Lopez P.J."/>
            <person name="Martens C."/>
            <person name="Maumus F."/>
            <person name="Michel G."/>
            <person name="Miranda-Saavedra D."/>
            <person name="Morales J."/>
            <person name="Moreau H."/>
            <person name="Motomura T."/>
            <person name="Nagasato C."/>
            <person name="Napoli C.A."/>
            <person name="Nelson D.R."/>
            <person name="Nyvall-Collen P."/>
            <person name="Peters A.F."/>
            <person name="Pommier C."/>
            <person name="Potin P."/>
            <person name="Poulain J."/>
            <person name="Quesneville H."/>
            <person name="Read B."/>
            <person name="Rensing S.A."/>
            <person name="Ritter A."/>
            <person name="Rousvoal S."/>
            <person name="Samanta M."/>
            <person name="Samson G."/>
            <person name="Schroeder D.C."/>
            <person name="Segurens B."/>
            <person name="Strittmatter M."/>
            <person name="Tonon T."/>
            <person name="Tregear J.W."/>
            <person name="Valentin K."/>
            <person name="von Dassow P."/>
            <person name="Yamagishi T."/>
            <person name="Van de Peer Y."/>
            <person name="Wincker P."/>
        </authorList>
    </citation>
    <scope>NUCLEOTIDE SEQUENCE [LARGE SCALE GENOMIC DNA]</scope>
    <source>
        <strain evidence="5">Ec32 / CCAP1310/4</strain>
    </source>
</reference>
<comment type="caution">
    <text evidence="1">Lacks conserved residue(s) required for the propagation of feature annotation.</text>
</comment>
<evidence type="ECO:0000313" key="4">
    <source>
        <dbReference type="EMBL" id="CBJ31780.1"/>
    </source>
</evidence>
<dbReference type="PROSITE" id="PS50067">
    <property type="entry name" value="KINESIN_MOTOR_2"/>
    <property type="match status" value="1"/>
</dbReference>
<dbReference type="InterPro" id="IPR001752">
    <property type="entry name" value="Kinesin_motor_dom"/>
</dbReference>
<dbReference type="InParanoid" id="D7FUX4"/>
<dbReference type="GO" id="GO:0005524">
    <property type="term" value="F:ATP binding"/>
    <property type="evidence" value="ECO:0007669"/>
    <property type="project" value="InterPro"/>
</dbReference>
<proteinExistence type="inferred from homology"/>
<dbReference type="AlphaFoldDB" id="D7FUX4"/>
<dbReference type="Proteomes" id="UP000002630">
    <property type="component" value="Linkage Group LG27"/>
</dbReference>
<dbReference type="GO" id="GO:0003777">
    <property type="term" value="F:microtubule motor activity"/>
    <property type="evidence" value="ECO:0007669"/>
    <property type="project" value="InterPro"/>
</dbReference>
<evidence type="ECO:0000256" key="1">
    <source>
        <dbReference type="PROSITE-ProRule" id="PRU00283"/>
    </source>
</evidence>
<dbReference type="EMBL" id="FN648465">
    <property type="protein sequence ID" value="CBJ31780.1"/>
    <property type="molecule type" value="Genomic_DNA"/>
</dbReference>
<evidence type="ECO:0000256" key="2">
    <source>
        <dbReference type="SAM" id="MobiDB-lite"/>
    </source>
</evidence>
<name>D7FUX4_ECTSI</name>
<organism evidence="4 5">
    <name type="scientific">Ectocarpus siliculosus</name>
    <name type="common">Brown alga</name>
    <name type="synonym">Conferva siliculosa</name>
    <dbReference type="NCBI Taxonomy" id="2880"/>
    <lineage>
        <taxon>Eukaryota</taxon>
        <taxon>Sar</taxon>
        <taxon>Stramenopiles</taxon>
        <taxon>Ochrophyta</taxon>
        <taxon>PX clade</taxon>
        <taxon>Phaeophyceae</taxon>
        <taxon>Ectocarpales</taxon>
        <taxon>Ectocarpaceae</taxon>
        <taxon>Ectocarpus</taxon>
    </lineage>
</organism>
<dbReference type="GO" id="GO:0008017">
    <property type="term" value="F:microtubule binding"/>
    <property type="evidence" value="ECO:0007669"/>
    <property type="project" value="InterPro"/>
</dbReference>
<keyword evidence="5" id="KW-1185">Reference proteome</keyword>
<comment type="similarity">
    <text evidence="1">Belongs to the TRAFAC class myosin-kinesin ATPase superfamily. Kinesin family.</text>
</comment>
<feature type="region of interest" description="Disordered" evidence="2">
    <location>
        <begin position="68"/>
        <end position="94"/>
    </location>
</feature>